<feature type="region of interest" description="Disordered" evidence="3">
    <location>
        <begin position="535"/>
        <end position="564"/>
    </location>
</feature>
<evidence type="ECO:0000256" key="2">
    <source>
        <dbReference type="SAM" id="Coils"/>
    </source>
</evidence>
<dbReference type="PeptideAtlas" id="H2KZP9"/>
<dbReference type="GeneID" id="173810"/>
<feature type="region of interest" description="Disordered" evidence="3">
    <location>
        <begin position="329"/>
        <end position="360"/>
    </location>
</feature>
<feature type="compositionally biased region" description="Basic and acidic residues" evidence="3">
    <location>
        <begin position="262"/>
        <end position="274"/>
    </location>
</feature>
<dbReference type="InParanoid" id="H2KZP9"/>
<feature type="compositionally biased region" description="Polar residues" evidence="3">
    <location>
        <begin position="75"/>
        <end position="91"/>
    </location>
</feature>
<evidence type="ECO:0007829" key="8">
    <source>
        <dbReference type="PeptideAtlas" id="H2KZP9"/>
    </source>
</evidence>
<evidence type="ECO:0000259" key="4">
    <source>
        <dbReference type="PROSITE" id="PS50103"/>
    </source>
</evidence>
<gene>
    <name evidence="5" type="ORF">CELE_F10G7.9</name>
    <name evidence="5 7" type="ORF">F10G7.9</name>
</gene>
<dbReference type="ExpressionAtlas" id="H2KZP9">
    <property type="expression patterns" value="baseline and differential"/>
</dbReference>
<proteinExistence type="evidence at protein level"/>
<dbReference type="Proteomes" id="UP000001940">
    <property type="component" value="Chromosome II"/>
</dbReference>
<dbReference type="STRING" id="6239.F10G7.9a.2"/>
<evidence type="ECO:0000313" key="7">
    <source>
        <dbReference type="WormBase" id="F10G7.9a"/>
    </source>
</evidence>
<dbReference type="SMR" id="H2KZP9"/>
<evidence type="ECO:0000256" key="3">
    <source>
        <dbReference type="SAM" id="MobiDB-lite"/>
    </source>
</evidence>
<dbReference type="PANTHER" id="PTHR21592:SF12">
    <property type="entry name" value="C3H1-TYPE DOMAIN-CONTAINING PROTEIN"/>
    <property type="match status" value="1"/>
</dbReference>
<reference evidence="5 6" key="1">
    <citation type="journal article" date="1998" name="Science">
        <title>Genome sequence of the nematode C. elegans: a platform for investigating biology.</title>
        <authorList>
            <consortium name="The C. elegans sequencing consortium"/>
            <person name="Sulson J.E."/>
            <person name="Waterston R."/>
        </authorList>
    </citation>
    <scope>NUCLEOTIDE SEQUENCE [LARGE SCALE GENOMIC DNA]</scope>
    <source>
        <strain evidence="5 6">Bristol N2</strain>
    </source>
</reference>
<dbReference type="OMA" id="QAVEPIN"/>
<dbReference type="AGR" id="WB:WBGene00017372"/>
<dbReference type="PANTHER" id="PTHR21592">
    <property type="entry name" value="CHROMOSOME UNDETERMINED SCAFFOLD_25, WHOLE GENOME SHOTGUN SEQUENCE"/>
    <property type="match status" value="1"/>
</dbReference>
<dbReference type="IntAct" id="H2KZP9">
    <property type="interactions" value="1"/>
</dbReference>
<evidence type="ECO:0000256" key="1">
    <source>
        <dbReference type="PROSITE-ProRule" id="PRU00723"/>
    </source>
</evidence>
<keyword evidence="8" id="KW-1267">Proteomics identification</keyword>
<accession>H2KZP9</accession>
<sequence length="727" mass="81599">MSAGVLEDGEIASDPEPSPKPVSPSPGDFNDEDLIDQIVQKENEIAQKVKTPPSTSKRSNNRSERRATLRRQETSEPSFSSRNMETSWHSNGNGGERQMRPSPSEAVIFGINNGQQAINSDIARLQSLVHHSRDYYPSNIEHYPPIPLSQPCHFFNPPPPSLMSLDLHQQMMLPPPPPAPIIQPISPTPLPASFHDNYDEVSMEVVSPDEPQPSPNDPFIKPPIQIPLEAVVSLPSTSKAVIEDESSLREMLLSQLKQSKKRNAEKSSSQEKTPKRVRKNSSRLSNSVKNIFEAPVAISPQVPVAKIEVKLATKTSNLSIAPEVNSIDSQKVPLEPTTSETVVPAETEAPPSEKSSELSRVDKRAQLDQLLAEISIKFEEERDKVQNANKQGREAVAMAQEAAELAKKAEEMNKKATEMRNACRDATKLGKDEMRRILIEKQKIQNEIDLMNIDDMEEMDDDAFPEIIISSIKLESTKFVKDEKVGIIESPTPKADPAENTPTQAVEPINIEKEVNESEVVVEKKETDVVVENKNDEIQNESVEGEDEYEEVEEPPSTPLNPTPDLILNDVVSDPIVNQAAAREAALDKEQSLRKRLLDKFGRTGNSPDVTSVVSSSIPDRPEQCRTLLLKMCKFELNGRCERPRDCKHLHLHDVTDAEQQAQLLEGLFREAFKYNESDIEPAVKQTLHFLPEFREFEKLMDQFFNVVIRQTPEYKSKLFAFFANRR</sequence>
<dbReference type="CTD" id="173810"/>
<feature type="compositionally biased region" description="Basic and acidic residues" evidence="3">
    <location>
        <begin position="61"/>
        <end position="74"/>
    </location>
</feature>
<keyword evidence="1" id="KW-0862">Zinc</keyword>
<dbReference type="OrthoDB" id="5862346at2759"/>
<evidence type="ECO:0000313" key="6">
    <source>
        <dbReference type="Proteomes" id="UP000001940"/>
    </source>
</evidence>
<dbReference type="InterPro" id="IPR000571">
    <property type="entry name" value="Znf_CCCH"/>
</dbReference>
<name>H2KZP9_CAEEL</name>
<keyword evidence="6" id="KW-1185">Reference proteome</keyword>
<organism evidence="5 6">
    <name type="scientific">Caenorhabditis elegans</name>
    <dbReference type="NCBI Taxonomy" id="6239"/>
    <lineage>
        <taxon>Eukaryota</taxon>
        <taxon>Metazoa</taxon>
        <taxon>Ecdysozoa</taxon>
        <taxon>Nematoda</taxon>
        <taxon>Chromadorea</taxon>
        <taxon>Rhabditida</taxon>
        <taxon>Rhabditina</taxon>
        <taxon>Rhabditomorpha</taxon>
        <taxon>Rhabditoidea</taxon>
        <taxon>Rhabditidae</taxon>
        <taxon>Peloderinae</taxon>
        <taxon>Caenorhabditis</taxon>
    </lineage>
</organism>
<keyword evidence="2" id="KW-0175">Coiled coil</keyword>
<evidence type="ECO:0000313" key="5">
    <source>
        <dbReference type="EMBL" id="CCD69212.1"/>
    </source>
</evidence>
<keyword evidence="1" id="KW-0863">Zinc-finger</keyword>
<dbReference type="PROSITE" id="PS50103">
    <property type="entry name" value="ZF_C3H1"/>
    <property type="match status" value="1"/>
</dbReference>
<dbReference type="EMBL" id="BX284602">
    <property type="protein sequence ID" value="CCD69212.1"/>
    <property type="molecule type" value="Genomic_DNA"/>
</dbReference>
<dbReference type="GO" id="GO:0008270">
    <property type="term" value="F:zinc ion binding"/>
    <property type="evidence" value="ECO:0007669"/>
    <property type="project" value="UniProtKB-KW"/>
</dbReference>
<dbReference type="FunCoup" id="H2KZP9">
    <property type="interactions" value="1662"/>
</dbReference>
<feature type="zinc finger region" description="C3H1-type" evidence="1">
    <location>
        <begin position="632"/>
        <end position="654"/>
    </location>
</feature>
<dbReference type="AlphaFoldDB" id="H2KZP9"/>
<feature type="region of interest" description="Disordered" evidence="3">
    <location>
        <begin position="1"/>
        <end position="101"/>
    </location>
</feature>
<feature type="region of interest" description="Disordered" evidence="3">
    <location>
        <begin position="256"/>
        <end position="284"/>
    </location>
</feature>
<protein>
    <submittedName>
        <fullName evidence="5">C3H1-type domain-containing protein</fullName>
    </submittedName>
</protein>
<dbReference type="RefSeq" id="NP_494838.2">
    <property type="nucleotide sequence ID" value="NM_062437.2"/>
</dbReference>
<feature type="coiled-coil region" evidence="2">
    <location>
        <begin position="371"/>
        <end position="429"/>
    </location>
</feature>
<dbReference type="WormBase" id="F10G7.9a">
    <property type="protein sequence ID" value="CE32371"/>
    <property type="gene ID" value="WBGene00017372"/>
</dbReference>
<keyword evidence="1" id="KW-0479">Metal-binding</keyword>
<feature type="compositionally biased region" description="Acidic residues" evidence="3">
    <location>
        <begin position="543"/>
        <end position="554"/>
    </location>
</feature>
<feature type="domain" description="C3H1-type" evidence="4">
    <location>
        <begin position="632"/>
        <end position="654"/>
    </location>
</feature>
<dbReference type="Bgee" id="WBGene00017372">
    <property type="expression patterns" value="Expressed in germ line (C elegans) and 4 other cell types or tissues"/>
</dbReference>
<dbReference type="eggNOG" id="ENOG502TGP6">
    <property type="taxonomic scope" value="Eukaryota"/>
</dbReference>
<dbReference type="PaxDb" id="6239-F10G7.9a"/>